<evidence type="ECO:0000256" key="7">
    <source>
        <dbReference type="SAM" id="Phobius"/>
    </source>
</evidence>
<gene>
    <name evidence="8" type="ORF">AXW67_26405</name>
</gene>
<evidence type="ECO:0000256" key="6">
    <source>
        <dbReference type="ARBA" id="ARBA00023136"/>
    </source>
</evidence>
<dbReference type="Proteomes" id="UP000077173">
    <property type="component" value="Unassembled WGS sequence"/>
</dbReference>
<evidence type="ECO:0000256" key="5">
    <source>
        <dbReference type="ARBA" id="ARBA00022989"/>
    </source>
</evidence>
<dbReference type="Pfam" id="PF04226">
    <property type="entry name" value="Transgly_assoc"/>
    <property type="match status" value="1"/>
</dbReference>
<organism evidence="8 9">
    <name type="scientific">Bradyrhizobium neotropicale</name>
    <dbReference type="NCBI Taxonomy" id="1497615"/>
    <lineage>
        <taxon>Bacteria</taxon>
        <taxon>Pseudomonadati</taxon>
        <taxon>Pseudomonadota</taxon>
        <taxon>Alphaproteobacteria</taxon>
        <taxon>Hyphomicrobiales</taxon>
        <taxon>Nitrobacteraceae</taxon>
        <taxon>Bradyrhizobium</taxon>
    </lineage>
</organism>
<keyword evidence="9" id="KW-1185">Reference proteome</keyword>
<evidence type="ECO:0000256" key="2">
    <source>
        <dbReference type="ARBA" id="ARBA00011006"/>
    </source>
</evidence>
<dbReference type="AlphaFoldDB" id="A0A176YQW3"/>
<dbReference type="EMBL" id="LSEF01000098">
    <property type="protein sequence ID" value="OAF09310.1"/>
    <property type="molecule type" value="Genomic_DNA"/>
</dbReference>
<keyword evidence="4 7" id="KW-0812">Transmembrane</keyword>
<evidence type="ECO:0008006" key="10">
    <source>
        <dbReference type="Google" id="ProtNLM"/>
    </source>
</evidence>
<protein>
    <recommendedName>
        <fullName evidence="10">Transglycosylase</fullName>
    </recommendedName>
</protein>
<reference evidence="8 9" key="1">
    <citation type="submission" date="2016-02" db="EMBL/GenBank/DDBJ databases">
        <title>Draft genome sequence of the strain BR 10247T Bradyrhizobium neotropicale isolated from nodules of Centrolobium paraense.</title>
        <authorList>
            <person name="Simoes-Araujo J.L."/>
            <person name="Barauna A.C."/>
            <person name="Silva K."/>
            <person name="Zilli J.E."/>
        </authorList>
    </citation>
    <scope>NUCLEOTIDE SEQUENCE [LARGE SCALE GENOMIC DNA]</scope>
    <source>
        <strain evidence="8 9">BR 10247</strain>
    </source>
</reference>
<dbReference type="PANTHER" id="PTHR33884:SF3">
    <property type="entry name" value="UPF0410 PROTEIN YMGE"/>
    <property type="match status" value="1"/>
</dbReference>
<sequence>MYISGQSLIVILFVGLVAGWLAGKVVRGSGFGIIGDIVIGIAGAFVASFLFPKLGIHLGVGMVSEIIYSAIGAIILLLVVRLVRGGGRL</sequence>
<feature type="transmembrane region" description="Helical" evidence="7">
    <location>
        <begin position="6"/>
        <end position="23"/>
    </location>
</feature>
<dbReference type="RefSeq" id="WP_027549615.1">
    <property type="nucleotide sequence ID" value="NZ_LSEF01000098.1"/>
</dbReference>
<keyword evidence="5 7" id="KW-1133">Transmembrane helix</keyword>
<dbReference type="PANTHER" id="PTHR33884">
    <property type="entry name" value="UPF0410 PROTEIN YMGE"/>
    <property type="match status" value="1"/>
</dbReference>
<proteinExistence type="inferred from homology"/>
<evidence type="ECO:0000256" key="3">
    <source>
        <dbReference type="ARBA" id="ARBA00022475"/>
    </source>
</evidence>
<comment type="similarity">
    <text evidence="2">Belongs to the UPF0410 family.</text>
</comment>
<dbReference type="GO" id="GO:0005886">
    <property type="term" value="C:plasma membrane"/>
    <property type="evidence" value="ECO:0007669"/>
    <property type="project" value="UniProtKB-SubCell"/>
</dbReference>
<evidence type="ECO:0000313" key="9">
    <source>
        <dbReference type="Proteomes" id="UP000077173"/>
    </source>
</evidence>
<evidence type="ECO:0000256" key="4">
    <source>
        <dbReference type="ARBA" id="ARBA00022692"/>
    </source>
</evidence>
<evidence type="ECO:0000313" key="8">
    <source>
        <dbReference type="EMBL" id="OAF09310.1"/>
    </source>
</evidence>
<comment type="subcellular location">
    <subcellularLocation>
        <location evidence="1">Cell membrane</location>
        <topology evidence="1">Multi-pass membrane protein</topology>
    </subcellularLocation>
</comment>
<dbReference type="InterPro" id="IPR007341">
    <property type="entry name" value="Transgly_assoc"/>
</dbReference>
<comment type="caution">
    <text evidence="8">The sequence shown here is derived from an EMBL/GenBank/DDBJ whole genome shotgun (WGS) entry which is preliminary data.</text>
</comment>
<keyword evidence="3" id="KW-1003">Cell membrane</keyword>
<feature type="transmembrane region" description="Helical" evidence="7">
    <location>
        <begin position="30"/>
        <end position="51"/>
    </location>
</feature>
<name>A0A176YQW3_9BRAD</name>
<accession>A0A176YQW3</accession>
<feature type="transmembrane region" description="Helical" evidence="7">
    <location>
        <begin position="66"/>
        <end position="83"/>
    </location>
</feature>
<keyword evidence="6 7" id="KW-0472">Membrane</keyword>
<evidence type="ECO:0000256" key="1">
    <source>
        <dbReference type="ARBA" id="ARBA00004651"/>
    </source>
</evidence>